<evidence type="ECO:0000256" key="2">
    <source>
        <dbReference type="ARBA" id="ARBA00008163"/>
    </source>
</evidence>
<dbReference type="SUPFAM" id="SSF56935">
    <property type="entry name" value="Porins"/>
    <property type="match status" value="1"/>
</dbReference>
<sequence>MKKLALVSAISLAASGQVIAAGYKLPENSINGTALSAAYVANAHGADAAYYNPAAMVFNESGASLEANLTAIHLTSMDYSGAGGSDSSKKENFLIPSFHYVSPEMGNARFGLSVVTPAGLTKRWSGLGASTAEEFTLKTVEINPTAAYKINDQFSVAAGARVIYSMGVVKSGLPAAGFRDMDGDSFDFGYNLALLFKPTDVLSLAATYRSKIDLTVSGDARIGFTAGPTTMYNGDVSVLVPVPAALNLAAAYDVTPDTTVELVFERTYWSAYDQLDFNYSVNLATIHAGLAAFDNPSIKNWSDSDTYRIGISHKLNNKWDLMAGFAYDKTPIDNKYLGFELPDTDAKIFSLGAKYKYSDKMTIGGAFLYDKKDELSLTPADGNTGTGGAFSTATVKDAAAYLLTVGLEYKF</sequence>
<keyword evidence="6" id="KW-0472">Membrane</keyword>
<feature type="chain" id="PRO_5022229487" evidence="8">
    <location>
        <begin position="21"/>
        <end position="411"/>
    </location>
</feature>
<evidence type="ECO:0000256" key="6">
    <source>
        <dbReference type="ARBA" id="ARBA00023136"/>
    </source>
</evidence>
<gene>
    <name evidence="9" type="ORF">FHP88_06915</name>
</gene>
<evidence type="ECO:0000256" key="3">
    <source>
        <dbReference type="ARBA" id="ARBA00022452"/>
    </source>
</evidence>
<keyword evidence="5 8" id="KW-0732">Signal</keyword>
<dbReference type="OrthoDB" id="19849at2"/>
<comment type="subcellular location">
    <subcellularLocation>
        <location evidence="1">Cell outer membrane</location>
        <topology evidence="1">Multi-pass membrane protein</topology>
    </subcellularLocation>
</comment>
<dbReference type="PANTHER" id="PTHR35093">
    <property type="entry name" value="OUTER MEMBRANE PROTEIN NMB0088-RELATED"/>
    <property type="match status" value="1"/>
</dbReference>
<dbReference type="Proteomes" id="UP000316649">
    <property type="component" value="Unassembled WGS sequence"/>
</dbReference>
<keyword evidence="3" id="KW-1134">Transmembrane beta strand</keyword>
<evidence type="ECO:0000256" key="7">
    <source>
        <dbReference type="ARBA" id="ARBA00023237"/>
    </source>
</evidence>
<dbReference type="Gene3D" id="2.40.160.60">
    <property type="entry name" value="Outer membrane protein transport protein (OMPP1/FadL/TodX)"/>
    <property type="match status" value="1"/>
</dbReference>
<dbReference type="Pfam" id="PF03349">
    <property type="entry name" value="Toluene_X"/>
    <property type="match status" value="1"/>
</dbReference>
<evidence type="ECO:0000256" key="1">
    <source>
        <dbReference type="ARBA" id="ARBA00004571"/>
    </source>
</evidence>
<keyword evidence="7" id="KW-0998">Cell outer membrane</keyword>
<dbReference type="GO" id="GO:0015483">
    <property type="term" value="F:long-chain fatty acid transporting porin activity"/>
    <property type="evidence" value="ECO:0007669"/>
    <property type="project" value="TreeGrafter"/>
</dbReference>
<dbReference type="AlphaFoldDB" id="A0A557SFT1"/>
<keyword evidence="4" id="KW-0812">Transmembrane</keyword>
<evidence type="ECO:0000256" key="8">
    <source>
        <dbReference type="SAM" id="SignalP"/>
    </source>
</evidence>
<proteinExistence type="inferred from homology"/>
<protein>
    <submittedName>
        <fullName evidence="9">Transporter</fullName>
    </submittedName>
</protein>
<name>A0A557SFT1_9GAMM</name>
<reference evidence="9 10" key="1">
    <citation type="submission" date="2019-07" db="EMBL/GenBank/DDBJ databases">
        <title>The pathways for chlorine oxyanion respiration interact through the shared metabolite chlorate.</title>
        <authorList>
            <person name="Barnum T.P."/>
            <person name="Cheng Y."/>
            <person name="Hill K.A."/>
            <person name="Lucas L.N."/>
            <person name="Carlson H.K."/>
            <person name="Coates J.D."/>
        </authorList>
    </citation>
    <scope>NUCLEOTIDE SEQUENCE [LARGE SCALE GENOMIC DNA]</scope>
    <source>
        <strain evidence="9 10">BK-1</strain>
    </source>
</reference>
<evidence type="ECO:0000313" key="9">
    <source>
        <dbReference type="EMBL" id="TVO76287.1"/>
    </source>
</evidence>
<dbReference type="GO" id="GO:0009279">
    <property type="term" value="C:cell outer membrane"/>
    <property type="evidence" value="ECO:0007669"/>
    <property type="project" value="UniProtKB-SubCell"/>
</dbReference>
<accession>A0A557SFT1</accession>
<evidence type="ECO:0000256" key="4">
    <source>
        <dbReference type="ARBA" id="ARBA00022692"/>
    </source>
</evidence>
<keyword evidence="10" id="KW-1185">Reference proteome</keyword>
<dbReference type="RefSeq" id="WP_144358303.1">
    <property type="nucleotide sequence ID" value="NZ_VMNH01000006.1"/>
</dbReference>
<comment type="caution">
    <text evidence="9">The sequence shown here is derived from an EMBL/GenBank/DDBJ whole genome shotgun (WGS) entry which is preliminary data.</text>
</comment>
<dbReference type="EMBL" id="VMNH01000006">
    <property type="protein sequence ID" value="TVO76287.1"/>
    <property type="molecule type" value="Genomic_DNA"/>
</dbReference>
<evidence type="ECO:0000313" key="10">
    <source>
        <dbReference type="Proteomes" id="UP000316649"/>
    </source>
</evidence>
<comment type="similarity">
    <text evidence="2">Belongs to the OmpP1/FadL family.</text>
</comment>
<dbReference type="InterPro" id="IPR005017">
    <property type="entry name" value="OMPP1/FadL/TodX"/>
</dbReference>
<dbReference type="PANTHER" id="PTHR35093:SF8">
    <property type="entry name" value="OUTER MEMBRANE PROTEIN NMB0088-RELATED"/>
    <property type="match status" value="1"/>
</dbReference>
<organism evidence="9 10">
    <name type="scientific">Sedimenticola selenatireducens</name>
    <dbReference type="NCBI Taxonomy" id="191960"/>
    <lineage>
        <taxon>Bacteria</taxon>
        <taxon>Pseudomonadati</taxon>
        <taxon>Pseudomonadota</taxon>
        <taxon>Gammaproteobacteria</taxon>
        <taxon>Chromatiales</taxon>
        <taxon>Sedimenticolaceae</taxon>
        <taxon>Sedimenticola</taxon>
    </lineage>
</organism>
<evidence type="ECO:0000256" key="5">
    <source>
        <dbReference type="ARBA" id="ARBA00022729"/>
    </source>
</evidence>
<feature type="signal peptide" evidence="8">
    <location>
        <begin position="1"/>
        <end position="20"/>
    </location>
</feature>